<dbReference type="RefSeq" id="WP_010917182.1">
    <property type="nucleotide sequence ID" value="NC_002689.2"/>
</dbReference>
<dbReference type="GO" id="GO:0019354">
    <property type="term" value="P:siroheme biosynthetic process"/>
    <property type="evidence" value="ECO:0007669"/>
    <property type="project" value="UniProtKB-UniPathway"/>
</dbReference>
<dbReference type="OrthoDB" id="10510at2157"/>
<comment type="pathway">
    <text evidence="1">Porphyrin-containing compound metabolism; siroheme biosynthesis; sirohydrochlorin from precorrin-2: step 1/1.</text>
</comment>
<dbReference type="HOGENOM" id="CLU_1286412_0_0_2"/>
<reference evidence="7 8" key="1">
    <citation type="journal article" date="1999" name="Proc. Jpn. Acad.">
        <title>Determination of the complete genomic DNA sequence of Thermoplasma volvanium GSS1.</title>
        <authorList>
            <person name="Kawashima T."/>
            <person name="Yamamoto Y."/>
            <person name="Aramaki H."/>
            <person name="Nunoshiba T."/>
            <person name="Kawamoto T."/>
            <person name="Watanabe K."/>
            <person name="Yamazaki M."/>
            <person name="Kanehori K."/>
            <person name="Amano N."/>
            <person name="Ohya Y."/>
            <person name="Makino K."/>
            <person name="Suzuki M."/>
        </authorList>
    </citation>
    <scope>NUCLEOTIDE SEQUENCE [LARGE SCALE GENOMIC DNA]</scope>
    <source>
        <strain evidence="8">ATCC 51530 / DSM 4299 / JCM 9571 / NBRC 15438 / GSS1</strain>
    </source>
</reference>
<accession>Q97A59</accession>
<dbReference type="GeneID" id="1442030"/>
<dbReference type="GO" id="GO:0004325">
    <property type="term" value="F:ferrochelatase activity"/>
    <property type="evidence" value="ECO:0007669"/>
    <property type="project" value="InterPro"/>
</dbReference>
<dbReference type="PhylomeDB" id="Q97A59"/>
<dbReference type="STRING" id="273116.gene:9381743"/>
<gene>
    <name evidence="7" type="ORF">TVG0976073</name>
</gene>
<feature type="domain" description="Siroheme synthase central" evidence="6">
    <location>
        <begin position="115"/>
        <end position="140"/>
    </location>
</feature>
<dbReference type="PANTHER" id="PTHR35330">
    <property type="entry name" value="SIROHEME BIOSYNTHESIS PROTEIN MET8"/>
    <property type="match status" value="1"/>
</dbReference>
<dbReference type="AlphaFoldDB" id="Q97A59"/>
<evidence type="ECO:0000256" key="1">
    <source>
        <dbReference type="ARBA" id="ARBA00005010"/>
    </source>
</evidence>
<sequence length="214" mass="24272">MIVDLRLSKSTSLFIGHGKEFRDKFELYHSEFGTVYVISDEVLLEDANVIRVSSSFEDSYDAIESVKPFLAFISTEDRDLDTKLAYFARRHSKLVYVPDRNDLNDINLCAILQYGPIKIAVSTSGKSPAMTVMVKKRIAASIKKYALIDNMDQSVVEAIARNREKIISSVKEPKKRRIMMYRIAVDRRIREYSVLNPVMADEAIAKILNGAAGR</sequence>
<dbReference type="PANTHER" id="PTHR35330:SF1">
    <property type="entry name" value="SIROHEME BIOSYNTHESIS PROTEIN MET8"/>
    <property type="match status" value="1"/>
</dbReference>
<dbReference type="Proteomes" id="UP000001017">
    <property type="component" value="Chromosome"/>
</dbReference>
<dbReference type="UniPathway" id="UPA00262">
    <property type="reaction ID" value="UER00222"/>
</dbReference>
<proteinExistence type="predicted"/>
<evidence type="ECO:0000259" key="6">
    <source>
        <dbReference type="Pfam" id="PF14824"/>
    </source>
</evidence>
<evidence type="ECO:0000256" key="3">
    <source>
        <dbReference type="ARBA" id="ARBA00023002"/>
    </source>
</evidence>
<evidence type="ECO:0000313" key="8">
    <source>
        <dbReference type="Proteomes" id="UP000001017"/>
    </source>
</evidence>
<dbReference type="InterPro" id="IPR028281">
    <property type="entry name" value="Sirohaem_synthase_central"/>
</dbReference>
<evidence type="ECO:0000256" key="2">
    <source>
        <dbReference type="ARBA" id="ARBA00012400"/>
    </source>
</evidence>
<name>Q97A59_THEVO</name>
<dbReference type="KEGG" id="tvo:TVG0976073"/>
<dbReference type="Pfam" id="PF14824">
    <property type="entry name" value="Sirohm_synth_M"/>
    <property type="match status" value="1"/>
</dbReference>
<dbReference type="EMBL" id="BA000011">
    <property type="protein sequence ID" value="BAB60093.1"/>
    <property type="molecule type" value="Genomic_DNA"/>
</dbReference>
<dbReference type="PaxDb" id="273116-14325168"/>
<keyword evidence="5" id="KW-0627">Porphyrin biosynthesis</keyword>
<dbReference type="DNASU" id="1442030"/>
<dbReference type="GO" id="GO:0043115">
    <property type="term" value="F:precorrin-2 dehydrogenase activity"/>
    <property type="evidence" value="ECO:0007669"/>
    <property type="project" value="UniProtKB-EC"/>
</dbReference>
<dbReference type="SUPFAM" id="SSF75615">
    <property type="entry name" value="Siroheme synthase middle domains-like"/>
    <property type="match status" value="1"/>
</dbReference>
<dbReference type="eggNOG" id="arCOG01044">
    <property type="taxonomic scope" value="Archaea"/>
</dbReference>
<keyword evidence="8" id="KW-1185">Reference proteome</keyword>
<evidence type="ECO:0000313" key="7">
    <source>
        <dbReference type="EMBL" id="BAB60093.1"/>
    </source>
</evidence>
<dbReference type="SMR" id="Q97A59"/>
<keyword evidence="4" id="KW-0520">NAD</keyword>
<organism evidence="7 8">
    <name type="scientific">Thermoplasma volcanium (strain ATCC 51530 / DSM 4299 / JCM 9571 / NBRC 15438 / GSS1)</name>
    <dbReference type="NCBI Taxonomy" id="273116"/>
    <lineage>
        <taxon>Archaea</taxon>
        <taxon>Methanobacteriati</taxon>
        <taxon>Thermoplasmatota</taxon>
        <taxon>Thermoplasmata</taxon>
        <taxon>Thermoplasmatales</taxon>
        <taxon>Thermoplasmataceae</taxon>
        <taxon>Thermoplasma</taxon>
    </lineage>
</organism>
<evidence type="ECO:0000256" key="5">
    <source>
        <dbReference type="ARBA" id="ARBA00023244"/>
    </source>
</evidence>
<protein>
    <recommendedName>
        <fullName evidence="2">precorrin-2 dehydrogenase</fullName>
        <ecNumber evidence="2">1.3.1.76</ecNumber>
    </recommendedName>
</protein>
<dbReference type="Gene3D" id="3.40.50.720">
    <property type="entry name" value="NAD(P)-binding Rossmann-like Domain"/>
    <property type="match status" value="1"/>
</dbReference>
<keyword evidence="3" id="KW-0560">Oxidoreductase</keyword>
<reference evidence="7 8" key="2">
    <citation type="journal article" date="2000" name="Proc. Natl. Acad. Sci. U.S.A.">
        <title>Archaeal adaptation to higher temperatures revealed by genomic sequence of Thermoplasma volcanium.</title>
        <authorList>
            <person name="Kawashima T."/>
            <person name="Amano N."/>
            <person name="Koike H."/>
            <person name="Makino S."/>
            <person name="Higuchi S."/>
            <person name="Kawashima-Ohya Y."/>
            <person name="Watanabe K."/>
            <person name="Yamazaki M."/>
            <person name="Kanehori K."/>
            <person name="Kawamoto T."/>
            <person name="Nunoshiba T."/>
            <person name="Yamamoto Y."/>
            <person name="Aramaki H."/>
            <person name="Makino K."/>
            <person name="Suzuki M."/>
        </authorList>
    </citation>
    <scope>NUCLEOTIDE SEQUENCE [LARGE SCALE GENOMIC DNA]</scope>
    <source>
        <strain evidence="8">ATCC 51530 / DSM 4299 / JCM 9571 / NBRC 15438 / GSS1</strain>
    </source>
</reference>
<dbReference type="EC" id="1.3.1.76" evidence="2"/>
<dbReference type="InterPro" id="IPR028161">
    <property type="entry name" value="Met8-like"/>
</dbReference>
<evidence type="ECO:0000256" key="4">
    <source>
        <dbReference type="ARBA" id="ARBA00023027"/>
    </source>
</evidence>